<feature type="chain" id="PRO_5047162263" evidence="7">
    <location>
        <begin position="23"/>
        <end position="502"/>
    </location>
</feature>
<evidence type="ECO:0000256" key="5">
    <source>
        <dbReference type="ARBA" id="ARBA00022801"/>
    </source>
</evidence>
<protein>
    <submittedName>
        <fullName evidence="9">Sulfatase</fullName>
    </submittedName>
</protein>
<comment type="similarity">
    <text evidence="2">Belongs to the sulfatase family.</text>
</comment>
<comment type="cofactor">
    <cofactor evidence="1">
        <name>Ca(2+)</name>
        <dbReference type="ChEBI" id="CHEBI:29108"/>
    </cofactor>
</comment>
<evidence type="ECO:0000256" key="7">
    <source>
        <dbReference type="SAM" id="SignalP"/>
    </source>
</evidence>
<dbReference type="RefSeq" id="WP_345318944.1">
    <property type="nucleotide sequence ID" value="NZ_BAABGA010000006.1"/>
</dbReference>
<evidence type="ECO:0000256" key="1">
    <source>
        <dbReference type="ARBA" id="ARBA00001913"/>
    </source>
</evidence>
<dbReference type="PANTHER" id="PTHR45953">
    <property type="entry name" value="IDURONATE 2-SULFATASE"/>
    <property type="match status" value="1"/>
</dbReference>
<evidence type="ECO:0000256" key="3">
    <source>
        <dbReference type="ARBA" id="ARBA00022723"/>
    </source>
</evidence>
<name>A0ABP8M5Y8_9BACT</name>
<keyword evidence="6" id="KW-0106">Calcium</keyword>
<reference evidence="10" key="1">
    <citation type="journal article" date="2019" name="Int. J. Syst. Evol. Microbiol.">
        <title>The Global Catalogue of Microorganisms (GCM) 10K type strain sequencing project: providing services to taxonomists for standard genome sequencing and annotation.</title>
        <authorList>
            <consortium name="The Broad Institute Genomics Platform"/>
            <consortium name="The Broad Institute Genome Sequencing Center for Infectious Disease"/>
            <person name="Wu L."/>
            <person name="Ma J."/>
        </authorList>
    </citation>
    <scope>NUCLEOTIDE SEQUENCE [LARGE SCALE GENOMIC DNA]</scope>
    <source>
        <strain evidence="10">JCM 17759</strain>
    </source>
</reference>
<dbReference type="PANTHER" id="PTHR45953:SF1">
    <property type="entry name" value="IDURONATE 2-SULFATASE"/>
    <property type="match status" value="1"/>
</dbReference>
<gene>
    <name evidence="9" type="ORF">GCM10023156_04320</name>
</gene>
<feature type="signal peptide" evidence="7">
    <location>
        <begin position="1"/>
        <end position="22"/>
    </location>
</feature>
<keyword evidence="3" id="KW-0479">Metal-binding</keyword>
<evidence type="ECO:0000256" key="4">
    <source>
        <dbReference type="ARBA" id="ARBA00022729"/>
    </source>
</evidence>
<evidence type="ECO:0000256" key="2">
    <source>
        <dbReference type="ARBA" id="ARBA00008779"/>
    </source>
</evidence>
<dbReference type="InterPro" id="IPR017850">
    <property type="entry name" value="Alkaline_phosphatase_core_sf"/>
</dbReference>
<proteinExistence type="inferred from homology"/>
<dbReference type="InterPro" id="IPR035874">
    <property type="entry name" value="IDS"/>
</dbReference>
<dbReference type="EMBL" id="BAABGA010000006">
    <property type="protein sequence ID" value="GAA4445119.1"/>
    <property type="molecule type" value="Genomic_DNA"/>
</dbReference>
<accession>A0ABP8M5Y8</accession>
<organism evidence="9 10">
    <name type="scientific">Novipirellula rosea</name>
    <dbReference type="NCBI Taxonomy" id="1031540"/>
    <lineage>
        <taxon>Bacteria</taxon>
        <taxon>Pseudomonadati</taxon>
        <taxon>Planctomycetota</taxon>
        <taxon>Planctomycetia</taxon>
        <taxon>Pirellulales</taxon>
        <taxon>Pirellulaceae</taxon>
        <taxon>Novipirellula</taxon>
    </lineage>
</organism>
<dbReference type="Pfam" id="PF00884">
    <property type="entry name" value="Sulfatase"/>
    <property type="match status" value="1"/>
</dbReference>
<keyword evidence="4 7" id="KW-0732">Signal</keyword>
<dbReference type="SUPFAM" id="SSF53649">
    <property type="entry name" value="Alkaline phosphatase-like"/>
    <property type="match status" value="1"/>
</dbReference>
<dbReference type="InterPro" id="IPR000917">
    <property type="entry name" value="Sulfatase_N"/>
</dbReference>
<keyword evidence="5" id="KW-0378">Hydrolase</keyword>
<feature type="domain" description="Sulfatase N-terminal" evidence="8">
    <location>
        <begin position="30"/>
        <end position="410"/>
    </location>
</feature>
<dbReference type="Proteomes" id="UP001500840">
    <property type="component" value="Unassembled WGS sequence"/>
</dbReference>
<dbReference type="CDD" id="cd16030">
    <property type="entry name" value="iduronate-2-sulfatase"/>
    <property type="match status" value="1"/>
</dbReference>
<evidence type="ECO:0000259" key="8">
    <source>
        <dbReference type="Pfam" id="PF00884"/>
    </source>
</evidence>
<comment type="caution">
    <text evidence="9">The sequence shown here is derived from an EMBL/GenBank/DDBJ whole genome shotgun (WGS) entry which is preliminary data.</text>
</comment>
<evidence type="ECO:0000313" key="9">
    <source>
        <dbReference type="EMBL" id="GAA4445119.1"/>
    </source>
</evidence>
<keyword evidence="10" id="KW-1185">Reference proteome</keyword>
<dbReference type="Gene3D" id="3.40.720.10">
    <property type="entry name" value="Alkaline Phosphatase, subunit A"/>
    <property type="match status" value="1"/>
</dbReference>
<evidence type="ECO:0000313" key="10">
    <source>
        <dbReference type="Proteomes" id="UP001500840"/>
    </source>
</evidence>
<evidence type="ECO:0000256" key="6">
    <source>
        <dbReference type="ARBA" id="ARBA00022837"/>
    </source>
</evidence>
<sequence>MSFGRQFLVTIALIVLPLIATAASDSADRPNVLFIAVDDLNDWVGCLKGHPQAVTPNIDRLAARGVLFTNAHCAAPACNPSRAAIFSGQMPDVTTVWSNDSKRLNPAKLNAPILPMAFANAGYHTQGTGKLLHSGGSKAFDEYFQVEQRWSPLTKKSVEYTAKELPSKATNDPRHVVRDARGRSILLPLNRMPSDRAPEKSDGESFDWGPFDVPDSEFGDTQITDWAMAELQQRGDQPFFLGVGYYRPHIPLWAPKRFFDRFQNEPAQLPDVIDDDLDDLSDVARQWAIKPITAGSHGTVLKHDQWLAAVEAYLACITYVDHEIGRLLDALDTAPCADNTVIVLWSDHGWHLGEKQHWGKWTGWERSTRVPMIIVPPKKRSDRFAAAGSRCDQPVGLIDLYPTLTQLCGVTPPDGLDGQSLVPLLHDPAQRTERAVVTMFDPGNVSIRSDHWRLIRYADGSEELYDHRNDPHEWHNLADDKQHADRKESLNRILRTYLDRKK</sequence>